<keyword evidence="3" id="KW-0611">Plant defense</keyword>
<keyword evidence="5" id="KW-0175">Coiled coil</keyword>
<feature type="domain" description="Disease resistance protein At4g27190-like leucine-rich repeats" evidence="7">
    <location>
        <begin position="857"/>
        <end position="989"/>
    </location>
</feature>
<dbReference type="PRINTS" id="PR00364">
    <property type="entry name" value="DISEASERSIST"/>
</dbReference>
<proteinExistence type="inferred from homology"/>
<dbReference type="Proteomes" id="UP000323000">
    <property type="component" value="Chromosome 7"/>
</dbReference>
<evidence type="ECO:0000256" key="3">
    <source>
        <dbReference type="ARBA" id="ARBA00022821"/>
    </source>
</evidence>
<dbReference type="InterPro" id="IPR057135">
    <property type="entry name" value="At4g27190-like_LRR"/>
</dbReference>
<evidence type="ECO:0000256" key="2">
    <source>
        <dbReference type="ARBA" id="ARBA00022741"/>
    </source>
</evidence>
<evidence type="ECO:0000259" key="6">
    <source>
        <dbReference type="Pfam" id="PF00931"/>
    </source>
</evidence>
<dbReference type="EMBL" id="VAHF01000007">
    <property type="protein sequence ID" value="TXG59186.1"/>
    <property type="molecule type" value="Genomic_DNA"/>
</dbReference>
<feature type="coiled-coil region" evidence="5">
    <location>
        <begin position="34"/>
        <end position="75"/>
    </location>
</feature>
<accession>A0A5C7HSE3</accession>
<dbReference type="PANTHER" id="PTHR33463">
    <property type="entry name" value="NB-ARC DOMAIN-CONTAINING PROTEIN-RELATED"/>
    <property type="match status" value="1"/>
</dbReference>
<reference evidence="9" key="1">
    <citation type="journal article" date="2019" name="Gigascience">
        <title>De novo genome assembly of the endangered Acer yangbiense, a plant species with extremely small populations endemic to Yunnan Province, China.</title>
        <authorList>
            <person name="Yang J."/>
            <person name="Wariss H.M."/>
            <person name="Tao L."/>
            <person name="Zhang R."/>
            <person name="Yun Q."/>
            <person name="Hollingsworth P."/>
            <person name="Dao Z."/>
            <person name="Luo G."/>
            <person name="Guo H."/>
            <person name="Ma Y."/>
            <person name="Sun W."/>
        </authorList>
    </citation>
    <scope>NUCLEOTIDE SEQUENCE [LARGE SCALE GENOMIC DNA]</scope>
    <source>
        <strain evidence="9">cv. Malutang</strain>
    </source>
</reference>
<feature type="domain" description="Disease resistance protein At4g27190-like leucine-rich repeats" evidence="7">
    <location>
        <begin position="683"/>
        <end position="797"/>
    </location>
</feature>
<dbReference type="InterPro" id="IPR042197">
    <property type="entry name" value="Apaf_helical"/>
</dbReference>
<evidence type="ECO:0000256" key="5">
    <source>
        <dbReference type="SAM" id="Coils"/>
    </source>
</evidence>
<organism evidence="8 9">
    <name type="scientific">Acer yangbiense</name>
    <dbReference type="NCBI Taxonomy" id="1000413"/>
    <lineage>
        <taxon>Eukaryota</taxon>
        <taxon>Viridiplantae</taxon>
        <taxon>Streptophyta</taxon>
        <taxon>Embryophyta</taxon>
        <taxon>Tracheophyta</taxon>
        <taxon>Spermatophyta</taxon>
        <taxon>Magnoliopsida</taxon>
        <taxon>eudicotyledons</taxon>
        <taxon>Gunneridae</taxon>
        <taxon>Pentapetalae</taxon>
        <taxon>rosids</taxon>
        <taxon>malvids</taxon>
        <taxon>Sapindales</taxon>
        <taxon>Sapindaceae</taxon>
        <taxon>Hippocastanoideae</taxon>
        <taxon>Acereae</taxon>
        <taxon>Acer</taxon>
    </lineage>
</organism>
<dbReference type="SUPFAM" id="SSF52058">
    <property type="entry name" value="L domain-like"/>
    <property type="match status" value="2"/>
</dbReference>
<dbReference type="PANTHER" id="PTHR33463:SF203">
    <property type="entry name" value="AAA+ ATPASE DOMAIN-CONTAINING PROTEIN"/>
    <property type="match status" value="1"/>
</dbReference>
<dbReference type="InterPro" id="IPR050905">
    <property type="entry name" value="Plant_NBS-LRR"/>
</dbReference>
<keyword evidence="9" id="KW-1185">Reference proteome</keyword>
<dbReference type="GO" id="GO:0043531">
    <property type="term" value="F:ADP binding"/>
    <property type="evidence" value="ECO:0007669"/>
    <property type="project" value="InterPro"/>
</dbReference>
<dbReference type="InterPro" id="IPR027417">
    <property type="entry name" value="P-loop_NTPase"/>
</dbReference>
<dbReference type="OrthoDB" id="1579323at2759"/>
<evidence type="ECO:0000313" key="8">
    <source>
        <dbReference type="EMBL" id="TXG59186.1"/>
    </source>
</evidence>
<evidence type="ECO:0000256" key="1">
    <source>
        <dbReference type="ARBA" id="ARBA00008894"/>
    </source>
</evidence>
<evidence type="ECO:0000256" key="4">
    <source>
        <dbReference type="ARBA" id="ARBA00022840"/>
    </source>
</evidence>
<comment type="caution">
    <text evidence="8">The sequence shown here is derived from an EMBL/GenBank/DDBJ whole genome shotgun (WGS) entry which is preliminary data.</text>
</comment>
<dbReference type="SUPFAM" id="SSF52540">
    <property type="entry name" value="P-loop containing nucleoside triphosphate hydrolases"/>
    <property type="match status" value="1"/>
</dbReference>
<evidence type="ECO:0000259" key="7">
    <source>
        <dbReference type="Pfam" id="PF23247"/>
    </source>
</evidence>
<dbReference type="GO" id="GO:0006952">
    <property type="term" value="P:defense response"/>
    <property type="evidence" value="ECO:0007669"/>
    <property type="project" value="UniProtKB-KW"/>
</dbReference>
<comment type="similarity">
    <text evidence="1">Belongs to the disease resistance NB-LRR family.</text>
</comment>
<gene>
    <name evidence="8" type="ORF">EZV62_017015</name>
</gene>
<dbReference type="InterPro" id="IPR032675">
    <property type="entry name" value="LRR_dom_sf"/>
</dbReference>
<protein>
    <submittedName>
        <fullName evidence="8">Uncharacterized protein</fullName>
    </submittedName>
</protein>
<sequence>MVDVIISVAAKVAELLVVPIGRHILYPFKYKSNMEELTIQVEKLTDQRDTVQHSVDEATRQGDEIEKKVEKWLNRVDEFSNGVVKPTIDDQVKAGKLCSIGFCPNLMARYSLSKKAVKTTKDGVNLLGEGTFEKRPQTLRIFKDKCLTFQEESLSGRADRLRDRLKKEKRLLLVLDNIWAKLDLEVVGIPFGHEEEKESTLQEEDQKGRNDQRRCKILLTSRSEAVLTNDMNVQKNFLINILSDEDAGNLFWKTVGDSAKQSDFDTIGIEIVQFCAGLPVAVATIASALKKMSLFYWKDALNQLRSSNPRQIKGMEANVYSAIKLSYNFLESEEAKSVFLLCSLHNASYNIYIEDLLKIAMGLCLFQDVSTLEQGRNRLYTLINNLKASSLLLDGRTSNRVKMHDIIHVVATSIASTDKFMFNIQNTTGLKEILEEKLSKDATAVSLFKRDICELPERLKLPKLNLLILLKNNLNLFQIPNTFFEGMKELKILDLTKFHLLSLPSSLQLLTKLQTLYLYNCVLGDIATIGALTKLEVLTISNSDIEHLPGEIRQLTRLRLLDMSKCQKLTTIAPGVVSSLTRLEELYMGNSFVQWDANGQTNASLTELKQLSHLTTLEIHILDARIMPQDLLFGKLDRYRVFIGDVWDWFGNYETSKTLKLKWSNIIYLGNGIKTLLNRTEDLYLDELKGAKNVLYVLDEEGFPQLKHLHVQNGSEIQYIINSVGFGPSTFFPKLESLFLRNLINLEMMCHDQLATESFSKLRIMKVKKCDRLKHLFSFSMAKNLLKLEEIEVTNCKKLEEIVFKESHEQFEQHSKVSKIEFTQLRTLRLQCLPQLTSFGSKEFTPDTGSQEILAEDERGTMSSCCQTLTSLTLELCSGNLKFLFSYSMVKSLVLLEKLKIQNCKSIEGIINIEELRGEGRVVNMVFPKLINLQLKGLPNLTQFASGNSVEFPSLTQLSIQDCPKLKAFATAVMSADKKQSEEVEEMNCQDDIHPLFDQKNVFPLTMFGRLQKLGELLVDSCNSLEKIFEEVMMEEIVAKEEDEAAVPRMAKIKEVKDVGMQQSGDTYFRIFEYLEEP</sequence>
<dbReference type="Gene3D" id="3.40.50.300">
    <property type="entry name" value="P-loop containing nucleotide triphosphate hydrolases"/>
    <property type="match status" value="1"/>
</dbReference>
<evidence type="ECO:0000313" key="9">
    <source>
        <dbReference type="Proteomes" id="UP000323000"/>
    </source>
</evidence>
<name>A0A5C7HSE3_9ROSI</name>
<dbReference type="Pfam" id="PF00931">
    <property type="entry name" value="NB-ARC"/>
    <property type="match status" value="1"/>
</dbReference>
<keyword evidence="4" id="KW-0067">ATP-binding</keyword>
<dbReference type="Gene3D" id="1.10.8.430">
    <property type="entry name" value="Helical domain of apoptotic protease-activating factors"/>
    <property type="match status" value="1"/>
</dbReference>
<keyword evidence="2" id="KW-0547">Nucleotide-binding</keyword>
<dbReference type="Pfam" id="PF23247">
    <property type="entry name" value="LRR_RPS2"/>
    <property type="match status" value="2"/>
</dbReference>
<dbReference type="InterPro" id="IPR002182">
    <property type="entry name" value="NB-ARC"/>
</dbReference>
<dbReference type="GO" id="GO:0005524">
    <property type="term" value="F:ATP binding"/>
    <property type="evidence" value="ECO:0007669"/>
    <property type="project" value="UniProtKB-KW"/>
</dbReference>
<feature type="domain" description="NB-ARC" evidence="6">
    <location>
        <begin position="149"/>
        <end position="258"/>
    </location>
</feature>
<dbReference type="AlphaFoldDB" id="A0A5C7HSE3"/>
<dbReference type="Gene3D" id="3.80.10.10">
    <property type="entry name" value="Ribonuclease Inhibitor"/>
    <property type="match status" value="2"/>
</dbReference>